<dbReference type="Proteomes" id="UP000204551">
    <property type="component" value="Chromosome"/>
</dbReference>
<dbReference type="InterPro" id="IPR011008">
    <property type="entry name" value="Dimeric_a/b-barrel"/>
</dbReference>
<proteinExistence type="predicted"/>
<dbReference type="AlphaFoldDB" id="A0A221URY0"/>
<dbReference type="EMBL" id="CP022515">
    <property type="protein sequence ID" value="ASO04107.1"/>
    <property type="molecule type" value="Genomic_DNA"/>
</dbReference>
<evidence type="ECO:0000313" key="2">
    <source>
        <dbReference type="EMBL" id="ASO04107.1"/>
    </source>
</evidence>
<organism evidence="2 3">
    <name type="scientific">Arenibacter algicola</name>
    <dbReference type="NCBI Taxonomy" id="616991"/>
    <lineage>
        <taxon>Bacteria</taxon>
        <taxon>Pseudomonadati</taxon>
        <taxon>Bacteroidota</taxon>
        <taxon>Flavobacteriia</taxon>
        <taxon>Flavobacteriales</taxon>
        <taxon>Flavobacteriaceae</taxon>
        <taxon>Arenibacter</taxon>
    </lineage>
</organism>
<dbReference type="SUPFAM" id="SSF54909">
    <property type="entry name" value="Dimeric alpha+beta barrel"/>
    <property type="match status" value="1"/>
</dbReference>
<evidence type="ECO:0000313" key="3">
    <source>
        <dbReference type="Proteomes" id="UP000204551"/>
    </source>
</evidence>
<evidence type="ECO:0000259" key="1">
    <source>
        <dbReference type="Pfam" id="PF03992"/>
    </source>
</evidence>
<gene>
    <name evidence="2" type="ORF">AREALGSMS7_00620</name>
</gene>
<dbReference type="Gene3D" id="3.30.70.100">
    <property type="match status" value="1"/>
</dbReference>
<protein>
    <recommendedName>
        <fullName evidence="1">ABM domain-containing protein</fullName>
    </recommendedName>
</protein>
<reference evidence="2 3" key="1">
    <citation type="submission" date="2017-07" db="EMBL/GenBank/DDBJ databases">
        <title>Genome Sequence of Arenibacter algicola Strain SMS7 Isolated from a culture of the Diatom Skeletonema marinoi.</title>
        <authorList>
            <person name="Topel M."/>
            <person name="Pinder M.I.M."/>
            <person name="Johansson O.N."/>
            <person name="Kourtchenko O."/>
            <person name="Godhe A."/>
            <person name="Clarke A.K."/>
        </authorList>
    </citation>
    <scope>NUCLEOTIDE SEQUENCE [LARGE SCALE GENOMIC DNA]</scope>
    <source>
        <strain evidence="2 3">SMS7</strain>
    </source>
</reference>
<dbReference type="KEGG" id="aalg:AREALGSMS7_00620"/>
<accession>A0A221URY0</accession>
<dbReference type="RefSeq" id="WP_093977211.1">
    <property type="nucleotide sequence ID" value="NZ_CP022515.1"/>
</dbReference>
<dbReference type="Pfam" id="PF03992">
    <property type="entry name" value="ABM"/>
    <property type="match status" value="1"/>
</dbReference>
<dbReference type="eggNOG" id="COG2329">
    <property type="taxonomic scope" value="Bacteria"/>
</dbReference>
<dbReference type="InterPro" id="IPR007138">
    <property type="entry name" value="ABM_dom"/>
</dbReference>
<feature type="domain" description="ABM" evidence="1">
    <location>
        <begin position="4"/>
        <end position="72"/>
    </location>
</feature>
<name>A0A221URY0_9FLAO</name>
<sequence length="109" mass="12483">MQQISVINSIEVPEGFEEKAIKVRDIYIEYFKTKPGFVSSTFYRTINKENKFNFINIVVWDSYESFQAVVNSGFANEEGLNADHMKVLGKGFPPPIKVSPGQFEIIRND</sequence>